<dbReference type="Proteomes" id="UP000276215">
    <property type="component" value="Unassembled WGS sequence"/>
</dbReference>
<dbReference type="EMBL" id="ML120401">
    <property type="protein sequence ID" value="RPA97860.1"/>
    <property type="molecule type" value="Genomic_DNA"/>
</dbReference>
<evidence type="ECO:0000256" key="1">
    <source>
        <dbReference type="SAM" id="SignalP"/>
    </source>
</evidence>
<keyword evidence="3" id="KW-1185">Reference proteome</keyword>
<feature type="signal peptide" evidence="1">
    <location>
        <begin position="1"/>
        <end position="19"/>
    </location>
</feature>
<protein>
    <recommendedName>
        <fullName evidence="4">Secreted protein</fullName>
    </recommendedName>
</protein>
<evidence type="ECO:0000313" key="2">
    <source>
        <dbReference type="EMBL" id="RPA97860.1"/>
    </source>
</evidence>
<proteinExistence type="predicted"/>
<organism evidence="2 3">
    <name type="scientific">Choiromyces venosus 120613-1</name>
    <dbReference type="NCBI Taxonomy" id="1336337"/>
    <lineage>
        <taxon>Eukaryota</taxon>
        <taxon>Fungi</taxon>
        <taxon>Dikarya</taxon>
        <taxon>Ascomycota</taxon>
        <taxon>Pezizomycotina</taxon>
        <taxon>Pezizomycetes</taxon>
        <taxon>Pezizales</taxon>
        <taxon>Tuberaceae</taxon>
        <taxon>Choiromyces</taxon>
    </lineage>
</organism>
<accession>A0A3N4JN56</accession>
<gene>
    <name evidence="2" type="ORF">L873DRAFT_1093886</name>
</gene>
<evidence type="ECO:0000313" key="3">
    <source>
        <dbReference type="Proteomes" id="UP000276215"/>
    </source>
</evidence>
<dbReference type="AlphaFoldDB" id="A0A3N4JN56"/>
<keyword evidence="1" id="KW-0732">Signal</keyword>
<reference evidence="2 3" key="1">
    <citation type="journal article" date="2018" name="Nat. Ecol. Evol.">
        <title>Pezizomycetes genomes reveal the molecular basis of ectomycorrhizal truffle lifestyle.</title>
        <authorList>
            <person name="Murat C."/>
            <person name="Payen T."/>
            <person name="Noel B."/>
            <person name="Kuo A."/>
            <person name="Morin E."/>
            <person name="Chen J."/>
            <person name="Kohler A."/>
            <person name="Krizsan K."/>
            <person name="Balestrini R."/>
            <person name="Da Silva C."/>
            <person name="Montanini B."/>
            <person name="Hainaut M."/>
            <person name="Levati E."/>
            <person name="Barry K.W."/>
            <person name="Belfiori B."/>
            <person name="Cichocki N."/>
            <person name="Clum A."/>
            <person name="Dockter R.B."/>
            <person name="Fauchery L."/>
            <person name="Guy J."/>
            <person name="Iotti M."/>
            <person name="Le Tacon F."/>
            <person name="Lindquist E.A."/>
            <person name="Lipzen A."/>
            <person name="Malagnac F."/>
            <person name="Mello A."/>
            <person name="Molinier V."/>
            <person name="Miyauchi S."/>
            <person name="Poulain J."/>
            <person name="Riccioni C."/>
            <person name="Rubini A."/>
            <person name="Sitrit Y."/>
            <person name="Splivallo R."/>
            <person name="Traeger S."/>
            <person name="Wang M."/>
            <person name="Zifcakova L."/>
            <person name="Wipf D."/>
            <person name="Zambonelli A."/>
            <person name="Paolocci F."/>
            <person name="Nowrousian M."/>
            <person name="Ottonello S."/>
            <person name="Baldrian P."/>
            <person name="Spatafora J.W."/>
            <person name="Henrissat B."/>
            <person name="Nagy L.G."/>
            <person name="Aury J.M."/>
            <person name="Wincker P."/>
            <person name="Grigoriev I.V."/>
            <person name="Bonfante P."/>
            <person name="Martin F.M."/>
        </authorList>
    </citation>
    <scope>NUCLEOTIDE SEQUENCE [LARGE SCALE GENOMIC DNA]</scope>
    <source>
        <strain evidence="2 3">120613-1</strain>
    </source>
</reference>
<evidence type="ECO:0008006" key="4">
    <source>
        <dbReference type="Google" id="ProtNLM"/>
    </source>
</evidence>
<name>A0A3N4JN56_9PEZI</name>
<sequence>MSQSAHGILGLFLFPFLFASFLTLLYPGGSNCGGAFFVIGYPARLCTSNHSKFDCTKIISRDKQMCRQGPPAQPTSHPHCRRRT</sequence>
<feature type="chain" id="PRO_5018272238" description="Secreted protein" evidence="1">
    <location>
        <begin position="20"/>
        <end position="84"/>
    </location>
</feature>